<evidence type="ECO:0000256" key="2">
    <source>
        <dbReference type="ARBA" id="ARBA00023125"/>
    </source>
</evidence>
<keyword evidence="2 4" id="KW-0238">DNA-binding</keyword>
<feature type="DNA-binding region" description="H-T-H motif" evidence="4">
    <location>
        <begin position="32"/>
        <end position="51"/>
    </location>
</feature>
<evidence type="ECO:0000256" key="3">
    <source>
        <dbReference type="ARBA" id="ARBA00023163"/>
    </source>
</evidence>
<dbReference type="Proteomes" id="UP000294911">
    <property type="component" value="Unassembled WGS sequence"/>
</dbReference>
<dbReference type="OrthoDB" id="4709966at2"/>
<dbReference type="Pfam" id="PF13305">
    <property type="entry name" value="TetR_C_33"/>
    <property type="match status" value="1"/>
</dbReference>
<dbReference type="Pfam" id="PF00440">
    <property type="entry name" value="TetR_N"/>
    <property type="match status" value="1"/>
</dbReference>
<evidence type="ECO:0000313" key="7">
    <source>
        <dbReference type="Proteomes" id="UP000294911"/>
    </source>
</evidence>
<dbReference type="GO" id="GO:0003700">
    <property type="term" value="F:DNA-binding transcription factor activity"/>
    <property type="evidence" value="ECO:0007669"/>
    <property type="project" value="TreeGrafter"/>
</dbReference>
<dbReference type="InterPro" id="IPR025996">
    <property type="entry name" value="MT1864/Rv1816-like_C"/>
</dbReference>
<reference evidence="6 7" key="1">
    <citation type="submission" date="2019-03" db="EMBL/GenBank/DDBJ databases">
        <title>Genomic Encyclopedia of Type Strains, Phase IV (KMG-IV): sequencing the most valuable type-strain genomes for metagenomic binning, comparative biology and taxonomic classification.</title>
        <authorList>
            <person name="Goeker M."/>
        </authorList>
    </citation>
    <scope>NUCLEOTIDE SEQUENCE [LARGE SCALE GENOMIC DNA]</scope>
    <source>
        <strain evidence="6 7">DSM 45765</strain>
    </source>
</reference>
<evidence type="ECO:0000256" key="1">
    <source>
        <dbReference type="ARBA" id="ARBA00023015"/>
    </source>
</evidence>
<dbReference type="InterPro" id="IPR009057">
    <property type="entry name" value="Homeodomain-like_sf"/>
</dbReference>
<evidence type="ECO:0000259" key="5">
    <source>
        <dbReference type="PROSITE" id="PS50977"/>
    </source>
</evidence>
<dbReference type="PROSITE" id="PS50977">
    <property type="entry name" value="HTH_TETR_2"/>
    <property type="match status" value="1"/>
</dbReference>
<dbReference type="PANTHER" id="PTHR30055">
    <property type="entry name" value="HTH-TYPE TRANSCRIPTIONAL REGULATOR RUTR"/>
    <property type="match status" value="1"/>
</dbReference>
<evidence type="ECO:0000313" key="6">
    <source>
        <dbReference type="EMBL" id="TCP49298.1"/>
    </source>
</evidence>
<dbReference type="RefSeq" id="WP_132878594.1">
    <property type="nucleotide sequence ID" value="NZ_SLXQ01000009.1"/>
</dbReference>
<protein>
    <submittedName>
        <fullName evidence="6">TetR family transcriptional regulator</fullName>
    </submittedName>
</protein>
<dbReference type="Gene3D" id="1.10.357.10">
    <property type="entry name" value="Tetracycline Repressor, domain 2"/>
    <property type="match status" value="1"/>
</dbReference>
<dbReference type="SUPFAM" id="SSF46689">
    <property type="entry name" value="Homeodomain-like"/>
    <property type="match status" value="1"/>
</dbReference>
<feature type="domain" description="HTH tetR-type" evidence="5">
    <location>
        <begin position="9"/>
        <end position="69"/>
    </location>
</feature>
<sequence length="196" mass="21200">MPRPKTHDDALRGRLLDRAGELLSEQGPRALSLRKLATDVNTSTTAVYSLFGGKAQLVRELYVDAFRRFGRQLGAVARSGDAPADLVQLGLAYREQALANQNQYAIMFGKPVPEFEPDEQANQEAAAAITPLLDIVREGTRTGALAGPSPEAIALAYWALLHGLVALELSNVVPAQLNSKDSFEHALRAQLAGWRA</sequence>
<dbReference type="EMBL" id="SLXQ01000009">
    <property type="protein sequence ID" value="TCP49298.1"/>
    <property type="molecule type" value="Genomic_DNA"/>
</dbReference>
<dbReference type="AlphaFoldDB" id="A0A4R2QL90"/>
<dbReference type="SUPFAM" id="SSF48498">
    <property type="entry name" value="Tetracyclin repressor-like, C-terminal domain"/>
    <property type="match status" value="1"/>
</dbReference>
<evidence type="ECO:0000256" key="4">
    <source>
        <dbReference type="PROSITE-ProRule" id="PRU00335"/>
    </source>
</evidence>
<keyword evidence="1" id="KW-0805">Transcription regulation</keyword>
<accession>A0A4R2QL90</accession>
<dbReference type="GO" id="GO:0000976">
    <property type="term" value="F:transcription cis-regulatory region binding"/>
    <property type="evidence" value="ECO:0007669"/>
    <property type="project" value="TreeGrafter"/>
</dbReference>
<organism evidence="6 7">
    <name type="scientific">Tamaricihabitans halophyticus</name>
    <dbReference type="NCBI Taxonomy" id="1262583"/>
    <lineage>
        <taxon>Bacteria</taxon>
        <taxon>Bacillati</taxon>
        <taxon>Actinomycetota</taxon>
        <taxon>Actinomycetes</taxon>
        <taxon>Pseudonocardiales</taxon>
        <taxon>Pseudonocardiaceae</taxon>
        <taxon>Tamaricihabitans</taxon>
    </lineage>
</organism>
<dbReference type="InterPro" id="IPR050109">
    <property type="entry name" value="HTH-type_TetR-like_transc_reg"/>
</dbReference>
<gene>
    <name evidence="6" type="ORF">EV191_109120</name>
</gene>
<comment type="caution">
    <text evidence="6">The sequence shown here is derived from an EMBL/GenBank/DDBJ whole genome shotgun (WGS) entry which is preliminary data.</text>
</comment>
<keyword evidence="3" id="KW-0804">Transcription</keyword>
<keyword evidence="7" id="KW-1185">Reference proteome</keyword>
<proteinExistence type="predicted"/>
<dbReference type="InterPro" id="IPR001647">
    <property type="entry name" value="HTH_TetR"/>
</dbReference>
<dbReference type="InterPro" id="IPR036271">
    <property type="entry name" value="Tet_transcr_reg_TetR-rel_C_sf"/>
</dbReference>
<dbReference type="PANTHER" id="PTHR30055:SF151">
    <property type="entry name" value="TRANSCRIPTIONAL REGULATORY PROTEIN"/>
    <property type="match status" value="1"/>
</dbReference>
<name>A0A4R2QL90_9PSEU</name>